<dbReference type="InterPro" id="IPR034204">
    <property type="entry name" value="PfSUB1-like_cat_dom"/>
</dbReference>
<sequence length="421" mass="45372">MKKLFLALGLTCALSASAQDFNGYIVKLKPGYESFVNTTYADAQMRKLSFGTFAVVKEKFEGLVADPAVEYVEKNWIINLNDFSAPQSVESALTENRDEQFSKQWGLLNDGRNSGGWFSRGKAGEDINATQAWNVETGNRDLVVAVIDTGVDYTHSDLKANTWKNEGEIAGNGIDDDGNGFVDDVYGYDFANKDADPMDGHSHGTHCAGVIGARHNGTGIMGVMANVKIMSIKFLSDSGSGETIDAISSIDYAVANGAKILSNSWGGGEYSEALKESIENARDKGVLFVAAAGNSRSDNDVRSTYPANYEVENVISVGAMDGKGNRSSFSNYGQETVHVFAPGSNILSTVPGERYKKMSGTSMATPMVSGVLGLLLSKEDQLSFSEIKERIYKTAVPNATLITKAKSGRIEAYRLLNNIQN</sequence>
<evidence type="ECO:0000256" key="3">
    <source>
        <dbReference type="ARBA" id="ARBA00022801"/>
    </source>
</evidence>
<feature type="chain" id="PRO_5046445640" evidence="7">
    <location>
        <begin position="19"/>
        <end position="421"/>
    </location>
</feature>
<dbReference type="EMBL" id="QDKL01000003">
    <property type="protein sequence ID" value="RZF20929.1"/>
    <property type="molecule type" value="Genomic_DNA"/>
</dbReference>
<dbReference type="PROSITE" id="PS51892">
    <property type="entry name" value="SUBTILASE"/>
    <property type="match status" value="1"/>
</dbReference>
<gene>
    <name evidence="9" type="ORF">DAY19_13165</name>
</gene>
<comment type="caution">
    <text evidence="9">The sequence shown here is derived from an EMBL/GenBank/DDBJ whole genome shotgun (WGS) entry which is preliminary data.</text>
</comment>
<proteinExistence type="inferred from homology"/>
<evidence type="ECO:0000256" key="4">
    <source>
        <dbReference type="ARBA" id="ARBA00022825"/>
    </source>
</evidence>
<reference evidence="10" key="1">
    <citation type="journal article" date="2019" name="Int. J. Syst. Evol. Microbiol.">
        <title>Halobacteriovorax valvorus sp. nov., a novel prokaryotic predator isolated from coastal seawater of China.</title>
        <authorList>
            <person name="Chen M.-X."/>
        </authorList>
    </citation>
    <scope>NUCLEOTIDE SEQUENCE [LARGE SCALE GENOMIC DNA]</scope>
    <source>
        <strain evidence="10">BL9</strain>
    </source>
</reference>
<feature type="signal peptide" evidence="7">
    <location>
        <begin position="1"/>
        <end position="18"/>
    </location>
</feature>
<dbReference type="RefSeq" id="WP_115363224.1">
    <property type="nucleotide sequence ID" value="NZ_QDKL01000003.1"/>
</dbReference>
<feature type="active site" description="Charge relay system" evidence="5">
    <location>
        <position position="148"/>
    </location>
</feature>
<dbReference type="Pfam" id="PF00082">
    <property type="entry name" value="Peptidase_S8"/>
    <property type="match status" value="1"/>
</dbReference>
<dbReference type="InterPro" id="IPR015500">
    <property type="entry name" value="Peptidase_S8_subtilisin-rel"/>
</dbReference>
<dbReference type="InterPro" id="IPR036852">
    <property type="entry name" value="Peptidase_S8/S53_dom_sf"/>
</dbReference>
<evidence type="ECO:0000259" key="8">
    <source>
        <dbReference type="Pfam" id="PF00082"/>
    </source>
</evidence>
<dbReference type="InterPro" id="IPR000209">
    <property type="entry name" value="Peptidase_S8/S53_dom"/>
</dbReference>
<dbReference type="PROSITE" id="PS00136">
    <property type="entry name" value="SUBTILASE_ASP"/>
    <property type="match status" value="1"/>
</dbReference>
<protein>
    <submittedName>
        <fullName evidence="9">Subtilase</fullName>
    </submittedName>
</protein>
<dbReference type="InterPro" id="IPR022398">
    <property type="entry name" value="Peptidase_S8_His-AS"/>
</dbReference>
<evidence type="ECO:0000256" key="1">
    <source>
        <dbReference type="ARBA" id="ARBA00011073"/>
    </source>
</evidence>
<feature type="active site" description="Charge relay system" evidence="5">
    <location>
        <position position="362"/>
    </location>
</feature>
<keyword evidence="2 5" id="KW-0645">Protease</keyword>
<dbReference type="PROSITE" id="PS00137">
    <property type="entry name" value="SUBTILASE_HIS"/>
    <property type="match status" value="1"/>
</dbReference>
<dbReference type="Gene3D" id="3.40.50.200">
    <property type="entry name" value="Peptidase S8/S53 domain"/>
    <property type="match status" value="1"/>
</dbReference>
<dbReference type="SUPFAM" id="SSF52743">
    <property type="entry name" value="Subtilisin-like"/>
    <property type="match status" value="1"/>
</dbReference>
<dbReference type="InterPro" id="IPR023827">
    <property type="entry name" value="Peptidase_S8_Asp-AS"/>
</dbReference>
<dbReference type="PANTHER" id="PTHR43399:SF4">
    <property type="entry name" value="CELL WALL-ASSOCIATED PROTEASE"/>
    <property type="match status" value="1"/>
</dbReference>
<evidence type="ECO:0000313" key="9">
    <source>
        <dbReference type="EMBL" id="RZF20929.1"/>
    </source>
</evidence>
<keyword evidence="10" id="KW-1185">Reference proteome</keyword>
<accession>A0ABY0IEH2</accession>
<evidence type="ECO:0000256" key="6">
    <source>
        <dbReference type="RuleBase" id="RU003355"/>
    </source>
</evidence>
<dbReference type="PANTHER" id="PTHR43399">
    <property type="entry name" value="SUBTILISIN-RELATED"/>
    <property type="match status" value="1"/>
</dbReference>
<dbReference type="InterPro" id="IPR051048">
    <property type="entry name" value="Peptidase_S8/S53_subtilisin"/>
</dbReference>
<evidence type="ECO:0000256" key="5">
    <source>
        <dbReference type="PROSITE-ProRule" id="PRU01240"/>
    </source>
</evidence>
<organism evidence="9 10">
    <name type="scientific">Halobacteriovorax vibrionivorans</name>
    <dbReference type="NCBI Taxonomy" id="2152716"/>
    <lineage>
        <taxon>Bacteria</taxon>
        <taxon>Pseudomonadati</taxon>
        <taxon>Bdellovibrionota</taxon>
        <taxon>Bacteriovoracia</taxon>
        <taxon>Bacteriovoracales</taxon>
        <taxon>Halobacteriovoraceae</taxon>
        <taxon>Halobacteriovorax</taxon>
    </lineage>
</organism>
<keyword evidence="4 5" id="KW-0720">Serine protease</keyword>
<evidence type="ECO:0000256" key="2">
    <source>
        <dbReference type="ARBA" id="ARBA00022670"/>
    </source>
</evidence>
<dbReference type="InterPro" id="IPR023828">
    <property type="entry name" value="Peptidase_S8_Ser-AS"/>
</dbReference>
<feature type="domain" description="Peptidase S8/S53" evidence="8">
    <location>
        <begin position="140"/>
        <end position="397"/>
    </location>
</feature>
<comment type="similarity">
    <text evidence="1 5 6">Belongs to the peptidase S8 family.</text>
</comment>
<keyword evidence="3 5" id="KW-0378">Hydrolase</keyword>
<evidence type="ECO:0000313" key="10">
    <source>
        <dbReference type="Proteomes" id="UP000443582"/>
    </source>
</evidence>
<feature type="active site" description="Charge relay system" evidence="5">
    <location>
        <position position="203"/>
    </location>
</feature>
<name>A0ABY0IEH2_9BACT</name>
<evidence type="ECO:0000256" key="7">
    <source>
        <dbReference type="SAM" id="SignalP"/>
    </source>
</evidence>
<dbReference type="PRINTS" id="PR00723">
    <property type="entry name" value="SUBTILISIN"/>
</dbReference>
<keyword evidence="7" id="KW-0732">Signal</keyword>
<dbReference type="CDD" id="cd07473">
    <property type="entry name" value="Peptidases_S8_Subtilisin_like"/>
    <property type="match status" value="1"/>
</dbReference>
<dbReference type="PROSITE" id="PS00138">
    <property type="entry name" value="SUBTILASE_SER"/>
    <property type="match status" value="1"/>
</dbReference>
<dbReference type="Proteomes" id="UP000443582">
    <property type="component" value="Unassembled WGS sequence"/>
</dbReference>